<protein>
    <recommendedName>
        <fullName evidence="2">PLAT domain-containing protein</fullName>
    </recommendedName>
</protein>
<dbReference type="Pfam" id="PF01477">
    <property type="entry name" value="PLAT"/>
    <property type="match status" value="1"/>
</dbReference>
<dbReference type="AlphaFoldDB" id="A7S6B7"/>
<organism evidence="3 4">
    <name type="scientific">Nematostella vectensis</name>
    <name type="common">Starlet sea anemone</name>
    <dbReference type="NCBI Taxonomy" id="45351"/>
    <lineage>
        <taxon>Eukaryota</taxon>
        <taxon>Metazoa</taxon>
        <taxon>Cnidaria</taxon>
        <taxon>Anthozoa</taxon>
        <taxon>Hexacorallia</taxon>
        <taxon>Actiniaria</taxon>
        <taxon>Edwardsiidae</taxon>
        <taxon>Nematostella</taxon>
    </lineage>
</organism>
<feature type="domain" description="PLAT" evidence="2">
    <location>
        <begin position="1"/>
        <end position="85"/>
    </location>
</feature>
<dbReference type="InParanoid" id="A7S6B7"/>
<dbReference type="Proteomes" id="UP000001593">
    <property type="component" value="Unassembled WGS sequence"/>
</dbReference>
<dbReference type="PROSITE" id="PS50095">
    <property type="entry name" value="PLAT"/>
    <property type="match status" value="1"/>
</dbReference>
<keyword evidence="4" id="KW-1185">Reference proteome</keyword>
<proteinExistence type="predicted"/>
<dbReference type="HOGENOM" id="CLU_159053_0_0_1"/>
<reference evidence="3 4" key="1">
    <citation type="journal article" date="2007" name="Science">
        <title>Sea anemone genome reveals ancestral eumetazoan gene repertoire and genomic organization.</title>
        <authorList>
            <person name="Putnam N.H."/>
            <person name="Srivastava M."/>
            <person name="Hellsten U."/>
            <person name="Dirks B."/>
            <person name="Chapman J."/>
            <person name="Salamov A."/>
            <person name="Terry A."/>
            <person name="Shapiro H."/>
            <person name="Lindquist E."/>
            <person name="Kapitonov V.V."/>
            <person name="Jurka J."/>
            <person name="Genikhovich G."/>
            <person name="Grigoriev I.V."/>
            <person name="Lucas S.M."/>
            <person name="Steele R.E."/>
            <person name="Finnerty J.R."/>
            <person name="Technau U."/>
            <person name="Martindale M.Q."/>
            <person name="Rokhsar D.S."/>
        </authorList>
    </citation>
    <scope>NUCLEOTIDE SEQUENCE [LARGE SCALE GENOMIC DNA]</scope>
    <source>
        <strain evidence="4">CH2 X CH6</strain>
    </source>
</reference>
<evidence type="ECO:0000256" key="1">
    <source>
        <dbReference type="PROSITE-ProRule" id="PRU00152"/>
    </source>
</evidence>
<dbReference type="InterPro" id="IPR052970">
    <property type="entry name" value="Inner_ear_hair_cell_LOXHD"/>
</dbReference>
<accession>A7S6B7</accession>
<dbReference type="PhylomeDB" id="A7S6B7"/>
<evidence type="ECO:0000313" key="4">
    <source>
        <dbReference type="Proteomes" id="UP000001593"/>
    </source>
</evidence>
<dbReference type="Gene3D" id="2.40.180.10">
    <property type="entry name" value="Catalase core domain"/>
    <property type="match status" value="1"/>
</dbReference>
<evidence type="ECO:0000313" key="3">
    <source>
        <dbReference type="EMBL" id="EDO40690.1"/>
    </source>
</evidence>
<gene>
    <name evidence="3" type="ORF">NEMVEDRAFT_v1g106429</name>
</gene>
<evidence type="ECO:0000259" key="2">
    <source>
        <dbReference type="PROSITE" id="PS50095"/>
    </source>
</evidence>
<dbReference type="InterPro" id="IPR036392">
    <property type="entry name" value="PLAT/LH2_dom_sf"/>
</dbReference>
<dbReference type="PANTHER" id="PTHR45901:SF3">
    <property type="entry name" value="LIPOXYGENASE HOMOLOGY DOMAIN-CONTAINING PROTEIN 1"/>
    <property type="match status" value="1"/>
</dbReference>
<name>A7S6B7_NEMVE</name>
<dbReference type="STRING" id="45351.A7S6B7"/>
<sequence length="85" mass="9962">IPYQVYVHTGDVFGAGTDARVFMTIFGENGQSPEFELNSNRNDFERDHTDLFEVEVPRLGRLKKIRIRHDNTWFGAGWFLDKVRM</sequence>
<feature type="non-terminal residue" evidence="3">
    <location>
        <position position="1"/>
    </location>
</feature>
<feature type="non-terminal residue" evidence="3">
    <location>
        <position position="85"/>
    </location>
</feature>
<dbReference type="SUPFAM" id="SSF49723">
    <property type="entry name" value="Lipase/lipooxygenase domain (PLAT/LH2 domain)"/>
    <property type="match status" value="1"/>
</dbReference>
<dbReference type="PANTHER" id="PTHR45901">
    <property type="entry name" value="PROTEIN CBG12474"/>
    <property type="match status" value="1"/>
</dbReference>
<dbReference type="InterPro" id="IPR001024">
    <property type="entry name" value="PLAT/LH2_dom"/>
</dbReference>
<dbReference type="EMBL" id="DS469587">
    <property type="protein sequence ID" value="EDO40690.1"/>
    <property type="molecule type" value="Genomic_DNA"/>
</dbReference>
<comment type="caution">
    <text evidence="1">Lacks conserved residue(s) required for the propagation of feature annotation.</text>
</comment>
<dbReference type="OMA" id="RVFMTIF"/>